<comment type="caution">
    <text evidence="1">The sequence shown here is derived from an EMBL/GenBank/DDBJ whole genome shotgun (WGS) entry which is preliminary data.</text>
</comment>
<dbReference type="AlphaFoldDB" id="A0AAP2E2S8"/>
<evidence type="ECO:0000313" key="1">
    <source>
        <dbReference type="EMBL" id="MBT1711009.1"/>
    </source>
</evidence>
<gene>
    <name evidence="1" type="ORF">KK062_22390</name>
</gene>
<proteinExistence type="predicted"/>
<dbReference type="RefSeq" id="WP_254086587.1">
    <property type="nucleotide sequence ID" value="NZ_JAHESE010000028.1"/>
</dbReference>
<sequence length="144" mass="16567">MLCLLTIGLNLFITRIKDDILFEGAISAPSFVPETPANVCIIDGYLGFIDYQKFYQIFNQVLTDHRSPYRLHLVPAEMEFFPGNYQYFGIIAMTQPQASALDRGFSLFGIVHEESFDNALTTDEIRPFIRFNRPGCSRISHRHR</sequence>
<dbReference type="EMBL" id="JAHESE010000028">
    <property type="protein sequence ID" value="MBT1711009.1"/>
    <property type="molecule type" value="Genomic_DNA"/>
</dbReference>
<dbReference type="Proteomes" id="UP001319080">
    <property type="component" value="Unassembled WGS sequence"/>
</dbReference>
<name>A0AAP2E2S8_9BACT</name>
<keyword evidence="2" id="KW-1185">Reference proteome</keyword>
<protein>
    <submittedName>
        <fullName evidence="1">Uncharacterized protein</fullName>
    </submittedName>
</protein>
<accession>A0AAP2E2S8</accession>
<organism evidence="1 2">
    <name type="scientific">Dawidia cretensis</name>
    <dbReference type="NCBI Taxonomy" id="2782350"/>
    <lineage>
        <taxon>Bacteria</taxon>
        <taxon>Pseudomonadati</taxon>
        <taxon>Bacteroidota</taxon>
        <taxon>Cytophagia</taxon>
        <taxon>Cytophagales</taxon>
        <taxon>Chryseotaleaceae</taxon>
        <taxon>Dawidia</taxon>
    </lineage>
</organism>
<reference evidence="1 2" key="1">
    <citation type="submission" date="2021-05" db="EMBL/GenBank/DDBJ databases">
        <title>A Polyphasic approach of four new species of the genus Ohtaekwangia: Ohtaekwangia histidinii sp. nov., Ohtaekwangia cretensis sp. nov., Ohtaekwangia indiensis sp. nov., Ohtaekwangia reichenbachii sp. nov. from diverse environment.</title>
        <authorList>
            <person name="Octaviana S."/>
        </authorList>
    </citation>
    <scope>NUCLEOTIDE SEQUENCE [LARGE SCALE GENOMIC DNA]</scope>
    <source>
        <strain evidence="1 2">PWU5</strain>
    </source>
</reference>
<evidence type="ECO:0000313" key="2">
    <source>
        <dbReference type="Proteomes" id="UP001319080"/>
    </source>
</evidence>